<evidence type="ECO:0008006" key="3">
    <source>
        <dbReference type="Google" id="ProtNLM"/>
    </source>
</evidence>
<sequence>MPLSNLRLIDKLNHIKHLFLLGKKDESLDEKEISIITQIAKHHGLNYKDINYIVNHTDEIPFSLPETFTDRLAALYDMVLLMVSDFNIHEDEIAFCKEIAKKYEFNPQVINELIEDVLGFIIQGKECDDVMQYLVKYAHPKANLN</sequence>
<accession>A0A8J7FUW8</accession>
<keyword evidence="2" id="KW-1185">Reference proteome</keyword>
<reference evidence="1" key="1">
    <citation type="submission" date="2020-10" db="EMBL/GenBank/DDBJ databases">
        <authorList>
            <person name="Lu T."/>
            <person name="Wang Q."/>
            <person name="Han X."/>
        </authorList>
    </citation>
    <scope>NUCLEOTIDE SEQUENCE</scope>
    <source>
        <strain evidence="1">WQ 117</strain>
    </source>
</reference>
<organism evidence="1 2">
    <name type="scientific">Faecalibacter rhinopitheci</name>
    <dbReference type="NCBI Taxonomy" id="2779678"/>
    <lineage>
        <taxon>Bacteria</taxon>
        <taxon>Pseudomonadati</taxon>
        <taxon>Bacteroidota</taxon>
        <taxon>Flavobacteriia</taxon>
        <taxon>Flavobacteriales</taxon>
        <taxon>Weeksellaceae</taxon>
        <taxon>Faecalibacter</taxon>
    </lineage>
</organism>
<evidence type="ECO:0000313" key="1">
    <source>
        <dbReference type="EMBL" id="MBF0595863.1"/>
    </source>
</evidence>
<comment type="caution">
    <text evidence="1">The sequence shown here is derived from an EMBL/GenBank/DDBJ whole genome shotgun (WGS) entry which is preliminary data.</text>
</comment>
<proteinExistence type="predicted"/>
<protein>
    <recommendedName>
        <fullName evidence="3">TerB family tellurite resistance protein</fullName>
    </recommendedName>
</protein>
<evidence type="ECO:0000313" key="2">
    <source>
        <dbReference type="Proteomes" id="UP000608754"/>
    </source>
</evidence>
<dbReference type="EMBL" id="JADGIK010000001">
    <property type="protein sequence ID" value="MBF0595863.1"/>
    <property type="molecule type" value="Genomic_DNA"/>
</dbReference>
<dbReference type="AlphaFoldDB" id="A0A8J7FUW8"/>
<dbReference type="SUPFAM" id="SSF158682">
    <property type="entry name" value="TerB-like"/>
    <property type="match status" value="1"/>
</dbReference>
<dbReference type="InterPro" id="IPR029024">
    <property type="entry name" value="TerB-like"/>
</dbReference>
<dbReference type="RefSeq" id="WP_194181398.1">
    <property type="nucleotide sequence ID" value="NZ_JADGIK010000001.1"/>
</dbReference>
<dbReference type="Gene3D" id="1.10.3680.10">
    <property type="entry name" value="TerB-like"/>
    <property type="match status" value="1"/>
</dbReference>
<dbReference type="Proteomes" id="UP000608754">
    <property type="component" value="Unassembled WGS sequence"/>
</dbReference>
<name>A0A8J7FUW8_9FLAO</name>
<gene>
    <name evidence="1" type="ORF">IM532_00055</name>
</gene>